<dbReference type="InterPro" id="IPR023395">
    <property type="entry name" value="MCP_dom_sf"/>
</dbReference>
<dbReference type="SUPFAM" id="SSF103506">
    <property type="entry name" value="Mitochondrial carrier"/>
    <property type="match status" value="1"/>
</dbReference>
<evidence type="ECO:0008006" key="13">
    <source>
        <dbReference type="Google" id="ProtNLM"/>
    </source>
</evidence>
<dbReference type="Pfam" id="PF00153">
    <property type="entry name" value="Mito_carr"/>
    <property type="match status" value="3"/>
</dbReference>
<dbReference type="PANTHER" id="PTHR45667">
    <property type="entry name" value="S-ADENOSYLMETHIONINE MITOCHONDRIAL CARRIER PROTEIN"/>
    <property type="match status" value="1"/>
</dbReference>
<dbReference type="GO" id="GO:0016020">
    <property type="term" value="C:membrane"/>
    <property type="evidence" value="ECO:0007669"/>
    <property type="project" value="UniProtKB-SubCell"/>
</dbReference>
<evidence type="ECO:0000256" key="5">
    <source>
        <dbReference type="ARBA" id="ARBA00022737"/>
    </source>
</evidence>
<keyword evidence="6" id="KW-0496">Mitochondrion</keyword>
<keyword evidence="7" id="KW-1133">Transmembrane helix</keyword>
<dbReference type="PROSITE" id="PS50920">
    <property type="entry name" value="SOLCAR"/>
    <property type="match status" value="2"/>
</dbReference>
<feature type="repeat" description="Solcar" evidence="9">
    <location>
        <begin position="85"/>
        <end position="167"/>
    </location>
</feature>
<dbReference type="EMBL" id="LCWV01000002">
    <property type="protein sequence ID" value="PWI75543.1"/>
    <property type="molecule type" value="Genomic_DNA"/>
</dbReference>
<evidence type="ECO:0000256" key="9">
    <source>
        <dbReference type="PROSITE-ProRule" id="PRU00282"/>
    </source>
</evidence>
<evidence type="ECO:0000256" key="3">
    <source>
        <dbReference type="ARBA" id="ARBA00022448"/>
    </source>
</evidence>
<evidence type="ECO:0000256" key="2">
    <source>
        <dbReference type="ARBA" id="ARBA00006375"/>
    </source>
</evidence>
<keyword evidence="3 10" id="KW-0813">Transport</keyword>
<accession>A0A2U3EM28</accession>
<evidence type="ECO:0000256" key="1">
    <source>
        <dbReference type="ARBA" id="ARBA00004141"/>
    </source>
</evidence>
<dbReference type="Proteomes" id="UP000245956">
    <property type="component" value="Unassembled WGS sequence"/>
</dbReference>
<proteinExistence type="inferred from homology"/>
<evidence type="ECO:0000256" key="8">
    <source>
        <dbReference type="ARBA" id="ARBA00023136"/>
    </source>
</evidence>
<keyword evidence="5" id="KW-0677">Repeat</keyword>
<dbReference type="Gene3D" id="1.50.40.10">
    <property type="entry name" value="Mitochondrial carrier domain"/>
    <property type="match status" value="1"/>
</dbReference>
<keyword evidence="4 9" id="KW-0812">Transmembrane</keyword>
<evidence type="ECO:0000313" key="12">
    <source>
        <dbReference type="Proteomes" id="UP000245956"/>
    </source>
</evidence>
<comment type="similarity">
    <text evidence="2 10">Belongs to the mitochondrial carrier (TC 2.A.29) family.</text>
</comment>
<comment type="caution">
    <text evidence="11">The sequence shown here is derived from an EMBL/GenBank/DDBJ whole genome shotgun (WGS) entry which is preliminary data.</text>
</comment>
<dbReference type="InterPro" id="IPR018108">
    <property type="entry name" value="MCP_transmembrane"/>
</dbReference>
<keyword evidence="8 9" id="KW-0472">Membrane</keyword>
<sequence>MLWRSTWAACPLDPAAAGGSPRRTSSLIPTISSIGAQLESVSRARAMEARIQHIRTPTYASPCPTMSARKSGRYELPSSACAASVLTINRIKAATAATLVTDLAVHPAETLITRIQSPAYATRYKTARGTLNRSFFAGLYQGFGPTVLAGVPASAAFFTVYEGLKTALVPREGETKLVDMPAPVAYALSSAAGDVVACAIMNPAEVLKQNAQISADDAPGRRRRRWGHTVGVARQFARHPGRLWAGYTALTAGHLPGTCLTFCLYERLKETLVGDDGGGIARRTGMSAVSAGLAGGVTAALFVPVDVVKTRMRLAAGTSVRETRPPLNPGPGPLAVARQVVGAEGTAGLFRGLGLTCVAAALGSGLYLGCYEWWKMYFAEAGSGGEQELW</sequence>
<gene>
    <name evidence="11" type="ORF">PCL_06201</name>
</gene>
<reference evidence="11 12" key="1">
    <citation type="journal article" date="2016" name="Front. Microbiol.">
        <title>Genome and transcriptome sequences reveal the specific parasitism of the nematophagous Purpureocillium lilacinum 36-1.</title>
        <authorList>
            <person name="Xie J."/>
            <person name="Li S."/>
            <person name="Mo C."/>
            <person name="Xiao X."/>
            <person name="Peng D."/>
            <person name="Wang G."/>
            <person name="Xiao Y."/>
        </authorList>
    </citation>
    <scope>NUCLEOTIDE SEQUENCE [LARGE SCALE GENOMIC DNA]</scope>
    <source>
        <strain evidence="11 12">36-1</strain>
    </source>
</reference>
<evidence type="ECO:0000256" key="10">
    <source>
        <dbReference type="RuleBase" id="RU000488"/>
    </source>
</evidence>
<dbReference type="AlphaFoldDB" id="A0A2U3EM28"/>
<evidence type="ECO:0000256" key="6">
    <source>
        <dbReference type="ARBA" id="ARBA00022792"/>
    </source>
</evidence>
<feature type="repeat" description="Solcar" evidence="9">
    <location>
        <begin position="282"/>
        <end position="377"/>
    </location>
</feature>
<evidence type="ECO:0000256" key="7">
    <source>
        <dbReference type="ARBA" id="ARBA00022989"/>
    </source>
</evidence>
<name>A0A2U3EM28_PURLI</name>
<keyword evidence="6" id="KW-0999">Mitochondrion inner membrane</keyword>
<evidence type="ECO:0000313" key="11">
    <source>
        <dbReference type="EMBL" id="PWI75543.1"/>
    </source>
</evidence>
<comment type="subcellular location">
    <subcellularLocation>
        <location evidence="1">Membrane</location>
        <topology evidence="1">Multi-pass membrane protein</topology>
    </subcellularLocation>
</comment>
<protein>
    <recommendedName>
        <fullName evidence="13">Mitochondrial carrier protein</fullName>
    </recommendedName>
</protein>
<organism evidence="11 12">
    <name type="scientific">Purpureocillium lilacinum</name>
    <name type="common">Paecilomyces lilacinus</name>
    <dbReference type="NCBI Taxonomy" id="33203"/>
    <lineage>
        <taxon>Eukaryota</taxon>
        <taxon>Fungi</taxon>
        <taxon>Dikarya</taxon>
        <taxon>Ascomycota</taxon>
        <taxon>Pezizomycotina</taxon>
        <taxon>Sordariomycetes</taxon>
        <taxon>Hypocreomycetidae</taxon>
        <taxon>Hypocreales</taxon>
        <taxon>Ophiocordycipitaceae</taxon>
        <taxon>Purpureocillium</taxon>
    </lineage>
</organism>
<evidence type="ECO:0000256" key="4">
    <source>
        <dbReference type="ARBA" id="ARBA00022692"/>
    </source>
</evidence>